<reference evidence="2" key="1">
    <citation type="journal article" date="2019" name="Int. J. Syst. Evol. Microbiol.">
        <title>The Global Catalogue of Microorganisms (GCM) 10K type strain sequencing project: providing services to taxonomists for standard genome sequencing and annotation.</title>
        <authorList>
            <consortium name="The Broad Institute Genomics Platform"/>
            <consortium name="The Broad Institute Genome Sequencing Center for Infectious Disease"/>
            <person name="Wu L."/>
            <person name="Ma J."/>
        </authorList>
    </citation>
    <scope>NUCLEOTIDE SEQUENCE [LARGE SCALE GENOMIC DNA]</scope>
    <source>
        <strain evidence="2">CGMCC 4.7645</strain>
    </source>
</reference>
<evidence type="ECO:0000313" key="1">
    <source>
        <dbReference type="EMBL" id="MFD2420438.1"/>
    </source>
</evidence>
<name>A0ABW5FZF4_9PSEU</name>
<gene>
    <name evidence="1" type="ORF">ACFSXZ_29325</name>
</gene>
<comment type="caution">
    <text evidence="1">The sequence shown here is derived from an EMBL/GenBank/DDBJ whole genome shotgun (WGS) entry which is preliminary data.</text>
</comment>
<dbReference type="EMBL" id="JBHUKR010000019">
    <property type="protein sequence ID" value="MFD2420438.1"/>
    <property type="molecule type" value="Genomic_DNA"/>
</dbReference>
<evidence type="ECO:0000313" key="2">
    <source>
        <dbReference type="Proteomes" id="UP001597417"/>
    </source>
</evidence>
<accession>A0ABW5FZF4</accession>
<protein>
    <submittedName>
        <fullName evidence="1">Pyridoxamine 5'-phosphate oxidase family protein</fullName>
    </submittedName>
</protein>
<dbReference type="InterPro" id="IPR024747">
    <property type="entry name" value="Pyridox_Oxase-rel"/>
</dbReference>
<dbReference type="InterPro" id="IPR012349">
    <property type="entry name" value="Split_barrel_FMN-bd"/>
</dbReference>
<dbReference type="Pfam" id="PF12900">
    <property type="entry name" value="Pyridox_ox_2"/>
    <property type="match status" value="1"/>
</dbReference>
<dbReference type="RefSeq" id="WP_378268494.1">
    <property type="nucleotide sequence ID" value="NZ_JBHUKR010000019.1"/>
</dbReference>
<dbReference type="Proteomes" id="UP001597417">
    <property type="component" value="Unassembled WGS sequence"/>
</dbReference>
<organism evidence="1 2">
    <name type="scientific">Amycolatopsis pigmentata</name>
    <dbReference type="NCBI Taxonomy" id="450801"/>
    <lineage>
        <taxon>Bacteria</taxon>
        <taxon>Bacillati</taxon>
        <taxon>Actinomycetota</taxon>
        <taxon>Actinomycetes</taxon>
        <taxon>Pseudonocardiales</taxon>
        <taxon>Pseudonocardiaceae</taxon>
        <taxon>Amycolatopsis</taxon>
    </lineage>
</organism>
<dbReference type="Gene3D" id="2.30.110.10">
    <property type="entry name" value="Electron Transport, Fmn-binding Protein, Chain A"/>
    <property type="match status" value="1"/>
</dbReference>
<dbReference type="SUPFAM" id="SSF50475">
    <property type="entry name" value="FMN-binding split barrel"/>
    <property type="match status" value="1"/>
</dbReference>
<proteinExistence type="predicted"/>
<sequence length="140" mass="15413">MNTRHLTQLDRDDALKLLAGVGFGRIVFTEHALPAIRPINHVIDDGDVIIRSHAGAALNSSVNTVVAYEADDIDPLTHTGWSVIVTGIARAVTDPDAITRYERILRPWVDHAMDRVLRIHPEFVTGFTLTDGTEGRLPAE</sequence>
<keyword evidence="2" id="KW-1185">Reference proteome</keyword>